<accession>A0A2R8CKN3</accession>
<dbReference type="InterPro" id="IPR010982">
    <property type="entry name" value="Lambda_DNA-bd_dom_sf"/>
</dbReference>
<dbReference type="GO" id="GO:0003677">
    <property type="term" value="F:DNA binding"/>
    <property type="evidence" value="ECO:0007669"/>
    <property type="project" value="UniProtKB-KW"/>
</dbReference>
<dbReference type="CDD" id="cd00093">
    <property type="entry name" value="HTH_XRE"/>
    <property type="match status" value="1"/>
</dbReference>
<protein>
    <recommendedName>
        <fullName evidence="2">HTH cro/C1-type domain-containing protein</fullName>
    </recommendedName>
</protein>
<dbReference type="RefSeq" id="WP_108842254.1">
    <property type="nucleotide sequence ID" value="NZ_ONZI01000002.1"/>
</dbReference>
<organism evidence="3 4">
    <name type="scientific">Kushneria phyllosphaerae</name>
    <dbReference type="NCBI Taxonomy" id="2100822"/>
    <lineage>
        <taxon>Bacteria</taxon>
        <taxon>Pseudomonadati</taxon>
        <taxon>Pseudomonadota</taxon>
        <taxon>Gammaproteobacteria</taxon>
        <taxon>Oceanospirillales</taxon>
        <taxon>Halomonadaceae</taxon>
        <taxon>Kushneria</taxon>
    </lineage>
</organism>
<dbReference type="SMART" id="SM00530">
    <property type="entry name" value="HTH_XRE"/>
    <property type="match status" value="1"/>
</dbReference>
<keyword evidence="4" id="KW-1185">Reference proteome</keyword>
<name>A0A2R8CKN3_9GAMM</name>
<evidence type="ECO:0000259" key="2">
    <source>
        <dbReference type="PROSITE" id="PS50943"/>
    </source>
</evidence>
<dbReference type="EMBL" id="ONZI01000002">
    <property type="protein sequence ID" value="SPJ33403.1"/>
    <property type="molecule type" value="Genomic_DNA"/>
</dbReference>
<dbReference type="OrthoDB" id="9791537at2"/>
<dbReference type="Gene3D" id="1.10.260.40">
    <property type="entry name" value="lambda repressor-like DNA-binding domains"/>
    <property type="match status" value="1"/>
</dbReference>
<dbReference type="PANTHER" id="PTHR46797">
    <property type="entry name" value="HTH-TYPE TRANSCRIPTIONAL REGULATOR"/>
    <property type="match status" value="1"/>
</dbReference>
<dbReference type="GO" id="GO:0005829">
    <property type="term" value="C:cytosol"/>
    <property type="evidence" value="ECO:0007669"/>
    <property type="project" value="TreeGrafter"/>
</dbReference>
<sequence length="209" mass="23463">MNELGERIRKLREQGGLSKAELARRVGVSDVTISYWENGTIKRVGHSRLEPLARALRCSIGHLLGNDQDAHGSSHTPMSSLPLYPLTPSPDAIGNDALPISHFPMGFIDNDLIKKDDYLLTPQRPERFDFCPPGTLILARKCARFDGNGLYLVEKNARLMVKRIEQDFNMTLNIFGDTGTRHPEERALGNTLVFHATIPALWPMKIMNF</sequence>
<dbReference type="GO" id="GO:0003700">
    <property type="term" value="F:DNA-binding transcription factor activity"/>
    <property type="evidence" value="ECO:0007669"/>
    <property type="project" value="TreeGrafter"/>
</dbReference>
<evidence type="ECO:0000313" key="3">
    <source>
        <dbReference type="EMBL" id="SPJ33403.1"/>
    </source>
</evidence>
<keyword evidence="1" id="KW-0238">DNA-binding</keyword>
<evidence type="ECO:0000313" key="4">
    <source>
        <dbReference type="Proteomes" id="UP000244934"/>
    </source>
</evidence>
<gene>
    <name evidence="3" type="ORF">KSP9073_01412</name>
</gene>
<dbReference type="InterPro" id="IPR001387">
    <property type="entry name" value="Cro/C1-type_HTH"/>
</dbReference>
<dbReference type="Proteomes" id="UP000244934">
    <property type="component" value="Unassembled WGS sequence"/>
</dbReference>
<feature type="domain" description="HTH cro/C1-type" evidence="2">
    <location>
        <begin position="8"/>
        <end position="63"/>
    </location>
</feature>
<dbReference type="PROSITE" id="PS50943">
    <property type="entry name" value="HTH_CROC1"/>
    <property type="match status" value="1"/>
</dbReference>
<proteinExistence type="predicted"/>
<evidence type="ECO:0000256" key="1">
    <source>
        <dbReference type="ARBA" id="ARBA00023125"/>
    </source>
</evidence>
<dbReference type="SUPFAM" id="SSF47413">
    <property type="entry name" value="lambda repressor-like DNA-binding domains"/>
    <property type="match status" value="1"/>
</dbReference>
<dbReference type="PANTHER" id="PTHR46797:SF1">
    <property type="entry name" value="METHYLPHOSPHONATE SYNTHASE"/>
    <property type="match status" value="1"/>
</dbReference>
<dbReference type="InterPro" id="IPR050807">
    <property type="entry name" value="TransReg_Diox_bact_type"/>
</dbReference>
<dbReference type="Pfam" id="PF13560">
    <property type="entry name" value="HTH_31"/>
    <property type="match status" value="1"/>
</dbReference>
<reference evidence="4" key="1">
    <citation type="submission" date="2018-03" db="EMBL/GenBank/DDBJ databases">
        <authorList>
            <person name="Navarro De La Torre S."/>
        </authorList>
    </citation>
    <scope>NUCLEOTIDE SEQUENCE [LARGE SCALE GENOMIC DNA]</scope>
    <source>
        <strain evidence="4">EAod3</strain>
    </source>
</reference>
<dbReference type="AlphaFoldDB" id="A0A2R8CKN3"/>